<keyword evidence="2 5" id="KW-0812">Transmembrane</keyword>
<feature type="transmembrane region" description="Helical" evidence="5">
    <location>
        <begin position="63"/>
        <end position="80"/>
    </location>
</feature>
<dbReference type="PANTHER" id="PTHR37422:SF21">
    <property type="entry name" value="EXOQ-LIKE PROTEIN"/>
    <property type="match status" value="1"/>
</dbReference>
<reference evidence="7 8" key="1">
    <citation type="journal article" date="2012" name="BMC Microbiol.">
        <title>Complete genome sequence of Enterococcus faecium strain TX16 and comparative genomic analysis of Enterococcus faecium genomes.</title>
        <authorList>
            <person name="Qin X."/>
            <person name="Galloway-Pena J.R."/>
            <person name="Sillanpaa J."/>
            <person name="Hyeob Roh J."/>
            <person name="Nallapareddy S.R."/>
            <person name="Chowdhury S."/>
            <person name="Bourgogne A."/>
            <person name="Choudhury T."/>
            <person name="Munzy D.M."/>
            <person name="Buhay C.J."/>
            <person name="Ding Y."/>
            <person name="Dugan-Rocha S."/>
            <person name="Liu W."/>
            <person name="Kovar C."/>
            <person name="Sodergren E."/>
            <person name="Highlander S."/>
            <person name="Petrosino J.F."/>
            <person name="Worley K.C."/>
            <person name="Gibbs R.A."/>
            <person name="Weinstock G.M."/>
            <person name="Murray B.E."/>
        </authorList>
    </citation>
    <scope>NUCLEOTIDE SEQUENCE [LARGE SCALE GENOMIC DNA]</scope>
    <source>
        <strain evidence="8">ATCC BAA-472 / TX0016 / DO</strain>
    </source>
</reference>
<evidence type="ECO:0000256" key="2">
    <source>
        <dbReference type="ARBA" id="ARBA00022692"/>
    </source>
</evidence>
<dbReference type="Proteomes" id="UP000005269">
    <property type="component" value="Chromosome"/>
</dbReference>
<feature type="transmembrane region" description="Helical" evidence="5">
    <location>
        <begin position="192"/>
        <end position="208"/>
    </location>
</feature>
<feature type="transmembrane region" description="Helical" evidence="5">
    <location>
        <begin position="322"/>
        <end position="342"/>
    </location>
</feature>
<dbReference type="Pfam" id="PF04932">
    <property type="entry name" value="Wzy_C"/>
    <property type="match status" value="1"/>
</dbReference>
<feature type="transmembrane region" description="Helical" evidence="5">
    <location>
        <begin position="29"/>
        <end position="51"/>
    </location>
</feature>
<dbReference type="InterPro" id="IPR051533">
    <property type="entry name" value="WaaL-like"/>
</dbReference>
<dbReference type="HOGENOM" id="CLU_681020_0_0_9"/>
<keyword evidence="4 5" id="KW-0472">Membrane</keyword>
<sequence length="404" mass="46146">MLKINKYYFYYILALLPVLWPIGLTKTVFPVFGDFITTSGVIISIILTLIVCKCSKCIIFNKMNIFLMLLFIVFLLSTAINERHMYIDYIKTFCTIYCLVNCYLYACYNGQMKLFLNSYIGIMTVFIVCAIVTQIQHPEGVAFSYYTNIIGDYQSKNVVYFWGNKNYYGYNLIPFVFFVMLNRDLGTKHSKLYDFILIILSVILIVLTGSATSLLSMLLLLVVKFLFSTNFRDTKLLKINISTIVGIYFIVFLMVVVLNLHGMLLSWISSLFGKSSVLTGRDVIWHEAIELINKGALIGYGYDSIIPHTGYYWYAHNLILDLFIQGGLLGFLAFSLFAYTGIRTYSISTVPKTVYGTIIAFFSAMALTQLVESNIKSSPFLFLLFYILFTVRYMQMGLDDNSSG</sequence>
<feature type="domain" description="O-antigen ligase-related" evidence="6">
    <location>
        <begin position="197"/>
        <end position="334"/>
    </location>
</feature>
<dbReference type="KEGG" id="efu:HMPREF0351_11953"/>
<feature type="transmembrane region" description="Helical" evidence="5">
    <location>
        <begin position="7"/>
        <end position="23"/>
    </location>
</feature>
<feature type="transmembrane region" description="Helical" evidence="5">
    <location>
        <begin position="354"/>
        <end position="371"/>
    </location>
</feature>
<comment type="subcellular location">
    <subcellularLocation>
        <location evidence="1">Membrane</location>
        <topology evidence="1">Multi-pass membrane protein</topology>
    </subcellularLocation>
</comment>
<keyword evidence="3 5" id="KW-1133">Transmembrane helix</keyword>
<evidence type="ECO:0000256" key="3">
    <source>
        <dbReference type="ARBA" id="ARBA00022989"/>
    </source>
</evidence>
<dbReference type="GO" id="GO:0016020">
    <property type="term" value="C:membrane"/>
    <property type="evidence" value="ECO:0007669"/>
    <property type="project" value="UniProtKB-SubCell"/>
</dbReference>
<dbReference type="PANTHER" id="PTHR37422">
    <property type="entry name" value="TEICHURONIC ACID BIOSYNTHESIS PROTEIN TUAE"/>
    <property type="match status" value="1"/>
</dbReference>
<proteinExistence type="predicted"/>
<feature type="transmembrane region" description="Helical" evidence="5">
    <location>
        <begin position="86"/>
        <end position="107"/>
    </location>
</feature>
<protein>
    <submittedName>
        <fullName evidence="7">O-antigen polymerase</fullName>
    </submittedName>
</protein>
<dbReference type="RefSeq" id="WP_002288219.1">
    <property type="nucleotide sequence ID" value="NC_017960.1"/>
</dbReference>
<feature type="transmembrane region" description="Helical" evidence="5">
    <location>
        <begin position="243"/>
        <end position="268"/>
    </location>
</feature>
<feature type="transmembrane region" description="Helical" evidence="5">
    <location>
        <begin position="114"/>
        <end position="135"/>
    </location>
</feature>
<evidence type="ECO:0000256" key="1">
    <source>
        <dbReference type="ARBA" id="ARBA00004141"/>
    </source>
</evidence>
<dbReference type="EMBL" id="CP003583">
    <property type="protein sequence ID" value="AFK59577.1"/>
    <property type="molecule type" value="Genomic_DNA"/>
</dbReference>
<evidence type="ECO:0000256" key="4">
    <source>
        <dbReference type="ARBA" id="ARBA00023136"/>
    </source>
</evidence>
<evidence type="ECO:0000313" key="7">
    <source>
        <dbReference type="EMBL" id="AFK59577.1"/>
    </source>
</evidence>
<gene>
    <name evidence="7" type="ORF">HMPREF0351_11953</name>
</gene>
<name>Q3XZM5_ENTFD</name>
<feature type="transmembrane region" description="Helical" evidence="5">
    <location>
        <begin position="377"/>
        <end position="394"/>
    </location>
</feature>
<evidence type="ECO:0000313" key="8">
    <source>
        <dbReference type="Proteomes" id="UP000005269"/>
    </source>
</evidence>
<dbReference type="AlphaFoldDB" id="Q3XZM5"/>
<organism evidence="7 8">
    <name type="scientific">Enterococcus faecium (strain ATCC BAA-472 / TX0016 / DO)</name>
    <dbReference type="NCBI Taxonomy" id="333849"/>
    <lineage>
        <taxon>Bacteria</taxon>
        <taxon>Bacillati</taxon>
        <taxon>Bacillota</taxon>
        <taxon>Bacilli</taxon>
        <taxon>Lactobacillales</taxon>
        <taxon>Enterococcaceae</taxon>
        <taxon>Enterococcus</taxon>
    </lineage>
</organism>
<evidence type="ECO:0000259" key="6">
    <source>
        <dbReference type="Pfam" id="PF04932"/>
    </source>
</evidence>
<keyword evidence="8" id="KW-1185">Reference proteome</keyword>
<dbReference type="InterPro" id="IPR007016">
    <property type="entry name" value="O-antigen_ligase-rel_domated"/>
</dbReference>
<accession>Q3XZM5</accession>
<evidence type="ECO:0000256" key="5">
    <source>
        <dbReference type="SAM" id="Phobius"/>
    </source>
</evidence>